<evidence type="ECO:0000313" key="7">
    <source>
        <dbReference type="EMBL" id="MEG3183989.1"/>
    </source>
</evidence>
<sequence length="491" mass="55818">MAIAPWFVCGPAAWLAALGHHRGPEPTVPTPVEDWQDAVVDVVIPVCGDQHTIIHCLAALLQQTRPPRRVLLVDDGGIRRDHALQFAREFARANGIALKMVARTWSIGRAATLKRQAREFDGDVLFVLDADTVLVSPDYIERCVRELYQGVGIASACGTVEPLRGPQRRALAAMPAFRRWLGDDDYRDPLAPTDRLHRFLRWLGDGYRGHVARFQQDFLDRGLMCRYGGVDMPSGEAIAYRRRYLKDLFDRYEPIRGDDLTPVEDLFIARAFATEGYRSIRLADAIARVQYPEWQHLPQQAWRWTMALLQNDLYFNPLLRTPYTVVRHRLREWFRRRRDRDESRSRMGRAGAGIEQRRVREAYRQPFGERLTHRQGRPIGTALLLAALERTGYPVTQLSLALTASWVSLAVLIGVETALAVTVGARLAGPGGRVIAALQALAATPVRHALMLLEPLAVLWFAGGLWLAGRHGWYVRREADDPWRRGQRRRR</sequence>
<name>A0ABU7YYG2_9GAMM</name>
<gene>
    <name evidence="7" type="ORF">SNE34_08200</name>
</gene>
<evidence type="ECO:0000256" key="2">
    <source>
        <dbReference type="ARBA" id="ARBA00022475"/>
    </source>
</evidence>
<accession>A0ABU7YYG2</accession>
<dbReference type="PANTHER" id="PTHR43646:SF2">
    <property type="entry name" value="GLYCOSYLTRANSFERASE 2-LIKE DOMAIN-CONTAINING PROTEIN"/>
    <property type="match status" value="1"/>
</dbReference>
<keyword evidence="2" id="KW-1003">Cell membrane</keyword>
<protein>
    <submittedName>
        <fullName evidence="7">Glycosyltransferase family 2 protein</fullName>
    </submittedName>
</protein>
<reference evidence="7 8" key="1">
    <citation type="journal article" date="2016" name="Int. J. Syst. Evol. Microbiol.">
        <title>Lysobacter erysipheiresistens sp. nov., an antagonist of powdery mildew, isolated from tobacco-cultivated soil.</title>
        <authorList>
            <person name="Xie B."/>
            <person name="Li T."/>
            <person name="Lin X."/>
            <person name="Wang C.J."/>
            <person name="Chen Y.J."/>
            <person name="Liu W.J."/>
            <person name="Zhao Z.W."/>
        </authorList>
    </citation>
    <scope>NUCLEOTIDE SEQUENCE [LARGE SCALE GENOMIC DNA]</scope>
    <source>
        <strain evidence="7 8">RS-LYSO-3</strain>
    </source>
</reference>
<comment type="subcellular location">
    <subcellularLocation>
        <location evidence="1">Cell membrane</location>
    </subcellularLocation>
</comment>
<comment type="caution">
    <text evidence="7">The sequence shown here is derived from an EMBL/GenBank/DDBJ whole genome shotgun (WGS) entry which is preliminary data.</text>
</comment>
<evidence type="ECO:0000256" key="3">
    <source>
        <dbReference type="ARBA" id="ARBA00022676"/>
    </source>
</evidence>
<evidence type="ECO:0000256" key="5">
    <source>
        <dbReference type="ARBA" id="ARBA00023136"/>
    </source>
</evidence>
<evidence type="ECO:0000256" key="6">
    <source>
        <dbReference type="SAM" id="Phobius"/>
    </source>
</evidence>
<dbReference type="Pfam" id="PF13641">
    <property type="entry name" value="Glyco_tranf_2_3"/>
    <property type="match status" value="1"/>
</dbReference>
<evidence type="ECO:0000256" key="4">
    <source>
        <dbReference type="ARBA" id="ARBA00022679"/>
    </source>
</evidence>
<evidence type="ECO:0000313" key="8">
    <source>
        <dbReference type="Proteomes" id="UP001355056"/>
    </source>
</evidence>
<feature type="transmembrane region" description="Helical" evidence="6">
    <location>
        <begin position="449"/>
        <end position="468"/>
    </location>
</feature>
<evidence type="ECO:0000256" key="1">
    <source>
        <dbReference type="ARBA" id="ARBA00004236"/>
    </source>
</evidence>
<dbReference type="SUPFAM" id="SSF53448">
    <property type="entry name" value="Nucleotide-diphospho-sugar transferases"/>
    <property type="match status" value="1"/>
</dbReference>
<keyword evidence="3" id="KW-0328">Glycosyltransferase</keyword>
<dbReference type="Gene3D" id="3.90.550.10">
    <property type="entry name" value="Spore Coat Polysaccharide Biosynthesis Protein SpsA, Chain A"/>
    <property type="match status" value="1"/>
</dbReference>
<dbReference type="Proteomes" id="UP001355056">
    <property type="component" value="Unassembled WGS sequence"/>
</dbReference>
<dbReference type="EMBL" id="JAXGFP010000003">
    <property type="protein sequence ID" value="MEG3183989.1"/>
    <property type="molecule type" value="Genomic_DNA"/>
</dbReference>
<keyword evidence="8" id="KW-1185">Reference proteome</keyword>
<keyword evidence="5 6" id="KW-0472">Membrane</keyword>
<dbReference type="RefSeq" id="WP_332616467.1">
    <property type="nucleotide sequence ID" value="NZ_JAXGFP010000003.1"/>
</dbReference>
<dbReference type="InterPro" id="IPR029044">
    <property type="entry name" value="Nucleotide-diphossugar_trans"/>
</dbReference>
<organism evidence="7 8">
    <name type="scientific">Novilysobacter erysipheiresistens</name>
    <dbReference type="NCBI Taxonomy" id="1749332"/>
    <lineage>
        <taxon>Bacteria</taxon>
        <taxon>Pseudomonadati</taxon>
        <taxon>Pseudomonadota</taxon>
        <taxon>Gammaproteobacteria</taxon>
        <taxon>Lysobacterales</taxon>
        <taxon>Lysobacteraceae</taxon>
        <taxon>Novilysobacter</taxon>
    </lineage>
</organism>
<keyword evidence="6" id="KW-1133">Transmembrane helix</keyword>
<keyword evidence="6" id="KW-0812">Transmembrane</keyword>
<keyword evidence="4" id="KW-0808">Transferase</keyword>
<dbReference type="PANTHER" id="PTHR43646">
    <property type="entry name" value="GLYCOSYLTRANSFERASE"/>
    <property type="match status" value="1"/>
</dbReference>
<proteinExistence type="predicted"/>